<evidence type="ECO:0000313" key="4">
    <source>
        <dbReference type="Proteomes" id="UP000437631"/>
    </source>
</evidence>
<dbReference type="EMBL" id="WDLT01000020">
    <property type="protein sequence ID" value="KAB5743526.1"/>
    <property type="molecule type" value="Genomic_DNA"/>
</dbReference>
<dbReference type="InterPro" id="IPR051399">
    <property type="entry name" value="RNA-guided_DNA_endo/Transpos"/>
</dbReference>
<feature type="domain" description="Cas12f1-like TNB" evidence="2">
    <location>
        <begin position="346"/>
        <end position="411"/>
    </location>
</feature>
<dbReference type="InterPro" id="IPR010095">
    <property type="entry name" value="Cas12f1-like_TNB"/>
</dbReference>
<dbReference type="PANTHER" id="PTHR30405">
    <property type="entry name" value="TRANSPOSASE"/>
    <property type="match status" value="1"/>
</dbReference>
<comment type="caution">
    <text evidence="3">The sequence shown here is derived from an EMBL/GenBank/DDBJ whole genome shotgun (WGS) entry which is preliminary data.</text>
</comment>
<evidence type="ECO:0000259" key="2">
    <source>
        <dbReference type="Pfam" id="PF07282"/>
    </source>
</evidence>
<proteinExistence type="predicted"/>
<reference evidence="3 4" key="1">
    <citation type="journal article" date="2019" name="Nat. Med.">
        <title>A library of human gut bacterial isolates paired with longitudinal multiomics data enables mechanistic microbiome research.</title>
        <authorList>
            <person name="Poyet M."/>
            <person name="Groussin M."/>
            <person name="Gibbons S.M."/>
            <person name="Avila-Pacheco J."/>
            <person name="Jiang X."/>
            <person name="Kearney S.M."/>
            <person name="Perrotta A.R."/>
            <person name="Berdy B."/>
            <person name="Zhao S."/>
            <person name="Lieberman T.D."/>
            <person name="Swanson P.K."/>
            <person name="Smith M."/>
            <person name="Roesemann S."/>
            <person name="Alexander J.E."/>
            <person name="Rich S.A."/>
            <person name="Livny J."/>
            <person name="Vlamakis H."/>
            <person name="Clish C."/>
            <person name="Bullock K."/>
            <person name="Deik A."/>
            <person name="Scott J."/>
            <person name="Pierce K.A."/>
            <person name="Xavier R.J."/>
            <person name="Alm E.J."/>
        </authorList>
    </citation>
    <scope>NUCLEOTIDE SEQUENCE [LARGE SCALE GENOMIC DNA]</scope>
    <source>
        <strain evidence="3 4">BIOML-A190</strain>
    </source>
</reference>
<dbReference type="AlphaFoldDB" id="A0A7J5MV48"/>
<dbReference type="NCBIfam" id="TIGR01766">
    <property type="entry name" value="IS200/IS605 family accessory protein TnpB-like domain"/>
    <property type="match status" value="1"/>
</dbReference>
<dbReference type="PANTHER" id="PTHR30405:SF26">
    <property type="entry name" value="TRANSPOSASE, PROBABLY IS605-TNPB FAMILY"/>
    <property type="match status" value="1"/>
</dbReference>
<dbReference type="Pfam" id="PF07282">
    <property type="entry name" value="Cas12f1-like_TNB"/>
    <property type="match status" value="1"/>
</dbReference>
<name>A0A7J5MV48_BIFAD</name>
<protein>
    <submittedName>
        <fullName evidence="3">IS200/IS605 family element transposase accessory protein TnpB</fullName>
    </submittedName>
</protein>
<gene>
    <name evidence="3" type="ORF">GA752_10145</name>
</gene>
<keyword evidence="1" id="KW-0238">DNA-binding</keyword>
<sequence length="420" mass="48270">MMQSMRGYSAPRGRGGIAWPPSLPYAPQPPRRIERNMARKKSATARRREGMADNTPTRALVMPLALSPGQHAMYSRLADLYNRVWGSAASWYDANHTVNAVAAHKALYAGLRDRFPQLPSQFVCNALRDAAGAVRSWNSNHPKRRWSLRASRRKPTVRFDLRTMGLRGNLLTLSSMHGQKRQRFLLPEIPEWFDERYPERRLQTVTLVLDPNGLMARLTLTFRIPKAEPVEGRVLGVDLGMHVLYRDSEGGEYRYPRVQRVRRRYAYGRRTLQEKGTRSAHRRLKAIGKREERFIRDVDHRAAKRLADTPGIGVIAFEDLARIRRLARKGTRTGRRRRNMLNQWPFSQLQEFTAYKAAAKGIRVIMVDPAYTSQRCNRCGYVDKGNRDRARFDCLRCGHSDDADHNAALNIRDRAIQSLG</sequence>
<evidence type="ECO:0000313" key="3">
    <source>
        <dbReference type="EMBL" id="KAB5743526.1"/>
    </source>
</evidence>
<evidence type="ECO:0000256" key="1">
    <source>
        <dbReference type="ARBA" id="ARBA00023125"/>
    </source>
</evidence>
<dbReference type="GO" id="GO:0003677">
    <property type="term" value="F:DNA binding"/>
    <property type="evidence" value="ECO:0007669"/>
    <property type="project" value="UniProtKB-KW"/>
</dbReference>
<organism evidence="3 4">
    <name type="scientific">Bifidobacterium adolescentis</name>
    <dbReference type="NCBI Taxonomy" id="1680"/>
    <lineage>
        <taxon>Bacteria</taxon>
        <taxon>Bacillati</taxon>
        <taxon>Actinomycetota</taxon>
        <taxon>Actinomycetes</taxon>
        <taxon>Bifidobacteriales</taxon>
        <taxon>Bifidobacteriaceae</taxon>
        <taxon>Bifidobacterium</taxon>
    </lineage>
</organism>
<dbReference type="NCBIfam" id="NF040570">
    <property type="entry name" value="guided_TnpB"/>
    <property type="match status" value="1"/>
</dbReference>
<dbReference type="Proteomes" id="UP000437631">
    <property type="component" value="Unassembled WGS sequence"/>
</dbReference>
<accession>A0A7J5MV48</accession>